<evidence type="ECO:0000256" key="4">
    <source>
        <dbReference type="ARBA" id="ARBA00022734"/>
    </source>
</evidence>
<dbReference type="GO" id="GO:0009699">
    <property type="term" value="P:phenylpropanoid biosynthetic process"/>
    <property type="evidence" value="ECO:0007669"/>
    <property type="project" value="UniProtKB-ARBA"/>
</dbReference>
<dbReference type="PANTHER" id="PTHR46506">
    <property type="entry name" value="OS05G0143600 PROTEIN"/>
    <property type="match status" value="1"/>
</dbReference>
<comment type="function">
    <text evidence="5">Dirigent proteins impart stereoselectivity on the phenoxy radical-coupling reaction, yielding optically active lignans from two molecules of coniferyl alcohol in the biosynthesis of lignans, flavonolignans, and alkaloids and thus plays a central role in plant secondary metabolism.</text>
</comment>
<dbReference type="IntAct" id="A0A1D6LH71">
    <property type="interactions" value="16"/>
</dbReference>
<dbReference type="AlphaFoldDB" id="A0A1D6LH71"/>
<dbReference type="InterPro" id="IPR036404">
    <property type="entry name" value="Jacalin-like_lectin_dom_sf"/>
</dbReference>
<dbReference type="GO" id="GO:0048046">
    <property type="term" value="C:apoplast"/>
    <property type="evidence" value="ECO:0007669"/>
    <property type="project" value="UniProtKB-SubCell"/>
</dbReference>
<dbReference type="GO" id="GO:0030246">
    <property type="term" value="F:carbohydrate binding"/>
    <property type="evidence" value="ECO:0007669"/>
    <property type="project" value="UniProtKB-KW"/>
</dbReference>
<dbReference type="InterPro" id="IPR004265">
    <property type="entry name" value="Dirigent"/>
</dbReference>
<dbReference type="eggNOG" id="ENOG502S4MA">
    <property type="taxonomic scope" value="Eukaryota"/>
</dbReference>
<gene>
    <name evidence="6" type="ORF">ZEAMMB73_Zm00001d035559</name>
</gene>
<accession>A0A1D6LH71</accession>
<comment type="subcellular location">
    <subcellularLocation>
        <location evidence="5">Secreted</location>
        <location evidence="5">Extracellular space</location>
        <location evidence="5">Apoplast</location>
    </subcellularLocation>
</comment>
<sequence length="325" mass="34827">MENPAPSIVVPPIAAPVSANFSRLAFRNLYIRRTGPDSREMVTVEGRRGSSDQTGDMRYVSDFPVYDGRGSDAVLVARVQGVTTTFGNSNQFFTVAFEAGRLKGSTLLTEGVVTDGSDEWAIYGGTGEFAMARGVVKRRYLADRDGAGNTDELSMQVFCPVFGSSQQPNKQARADSTISVTKIGLWGGEGGSAQDITTTEPPQRLHSLTVRASAAVDSIEFTYTDRGGQRRAAGRWGGLGGNLRTIDLGDAEDVREVSGTYGTFEGATTLTSFRILTSSRTWGPWGVENGTRFCITAPVGSSIVGFYGRATSRLVAALGVYLRRL</sequence>
<dbReference type="Gene3D" id="2.100.10.30">
    <property type="entry name" value="Jacalin-like lectin domain"/>
    <property type="match status" value="1"/>
</dbReference>
<dbReference type="Gene3D" id="2.40.480.10">
    <property type="entry name" value="Allene oxide cyclase-like"/>
    <property type="match status" value="1"/>
</dbReference>
<dbReference type="InterPro" id="IPR044859">
    <property type="entry name" value="Allene_oxi_cyc_Dirigent"/>
</dbReference>
<dbReference type="Pfam" id="PF01419">
    <property type="entry name" value="Jacalin"/>
    <property type="match status" value="1"/>
</dbReference>
<keyword evidence="3 5" id="KW-0964">Secreted</keyword>
<comment type="similarity">
    <text evidence="1 5">Belongs to the plant dirigent protein family.</text>
</comment>
<keyword evidence="4" id="KW-0430">Lectin</keyword>
<dbReference type="EMBL" id="CM000782">
    <property type="protein sequence ID" value="AQK79241.1"/>
    <property type="molecule type" value="Genomic_DNA"/>
</dbReference>
<evidence type="ECO:0000256" key="5">
    <source>
        <dbReference type="RuleBase" id="RU363099"/>
    </source>
</evidence>
<evidence type="ECO:0000256" key="2">
    <source>
        <dbReference type="ARBA" id="ARBA00011738"/>
    </source>
</evidence>
<evidence type="ECO:0000256" key="1">
    <source>
        <dbReference type="ARBA" id="ARBA00010746"/>
    </source>
</evidence>
<dbReference type="InterPro" id="IPR001229">
    <property type="entry name" value="Jacalin-like_lectin_dom"/>
</dbReference>
<dbReference type="InterPro" id="IPR033734">
    <property type="entry name" value="Jacalin-like_lectin_dom_plant"/>
</dbReference>
<dbReference type="SUPFAM" id="SSF51101">
    <property type="entry name" value="Mannose-binding lectins"/>
    <property type="match status" value="1"/>
</dbReference>
<proteinExistence type="inferred from homology"/>
<dbReference type="InParanoid" id="A0A1D6LH71"/>
<dbReference type="SMART" id="SM00915">
    <property type="entry name" value="Jacalin"/>
    <property type="match status" value="1"/>
</dbReference>
<name>A0A1D6LH71_MAIZE</name>
<dbReference type="Pfam" id="PF03018">
    <property type="entry name" value="Dirigent"/>
    <property type="match status" value="1"/>
</dbReference>
<comment type="subunit">
    <text evidence="2 5">Homodimer.</text>
</comment>
<dbReference type="CDD" id="cd09612">
    <property type="entry name" value="Jacalin"/>
    <property type="match status" value="1"/>
</dbReference>
<dbReference type="PaxDb" id="4577-GRMZM2G112238_P03"/>
<evidence type="ECO:0000256" key="3">
    <source>
        <dbReference type="ARBA" id="ARBA00022525"/>
    </source>
</evidence>
<dbReference type="ExpressionAtlas" id="A0A1D6LH71">
    <property type="expression patterns" value="baseline and differential"/>
</dbReference>
<keyword evidence="5" id="KW-0052">Apoplast</keyword>
<dbReference type="PROSITE" id="PS51752">
    <property type="entry name" value="JACALIN_LECTIN"/>
    <property type="match status" value="1"/>
</dbReference>
<dbReference type="SMR" id="A0A1D6LH71"/>
<reference evidence="6" key="1">
    <citation type="submission" date="2015-12" db="EMBL/GenBank/DDBJ databases">
        <title>Update maize B73 reference genome by single molecule sequencing technologies.</title>
        <authorList>
            <consortium name="Maize Genome Sequencing Project"/>
            <person name="Ware D."/>
        </authorList>
    </citation>
    <scope>NUCLEOTIDE SEQUENCE</scope>
    <source>
        <tissue evidence="6">Seedling</tissue>
    </source>
</reference>
<organism evidence="6">
    <name type="scientific">Zea mays</name>
    <name type="common">Maize</name>
    <dbReference type="NCBI Taxonomy" id="4577"/>
    <lineage>
        <taxon>Eukaryota</taxon>
        <taxon>Viridiplantae</taxon>
        <taxon>Streptophyta</taxon>
        <taxon>Embryophyta</taxon>
        <taxon>Tracheophyta</taxon>
        <taxon>Spermatophyta</taxon>
        <taxon>Magnoliopsida</taxon>
        <taxon>Liliopsida</taxon>
        <taxon>Poales</taxon>
        <taxon>Poaceae</taxon>
        <taxon>PACMAD clade</taxon>
        <taxon>Panicoideae</taxon>
        <taxon>Andropogonodae</taxon>
        <taxon>Andropogoneae</taxon>
        <taxon>Tripsacinae</taxon>
        <taxon>Zea</taxon>
    </lineage>
</organism>
<evidence type="ECO:0000313" key="6">
    <source>
        <dbReference type="EMBL" id="AQK79241.1"/>
    </source>
</evidence>
<protein>
    <recommendedName>
        <fullName evidence="5">Dirigent protein</fullName>
    </recommendedName>
</protein>